<dbReference type="PANTHER" id="PTHR40021">
    <property type="entry name" value="DEFECT AT LOW TEMPERATURE PROTEIN 1"/>
    <property type="match status" value="1"/>
</dbReference>
<dbReference type="PANTHER" id="PTHR40021:SF1">
    <property type="entry name" value="DEFECT AT LOW TEMPERATURE PROTEIN 1"/>
    <property type="match status" value="1"/>
</dbReference>
<protein>
    <recommendedName>
        <fullName evidence="3 7">Defect at low temperature protein 1</fullName>
    </recommendedName>
</protein>
<dbReference type="EMBL" id="JBANRG010000006">
    <property type="protein sequence ID" value="KAK7465731.1"/>
    <property type="molecule type" value="Genomic_DNA"/>
</dbReference>
<evidence type="ECO:0000313" key="8">
    <source>
        <dbReference type="EMBL" id="KAK7463765.1"/>
    </source>
</evidence>
<accession>A0ABR1JRR0</accession>
<keyword evidence="10" id="KW-1185">Reference proteome</keyword>
<feature type="transmembrane region" description="Helical" evidence="7">
    <location>
        <begin position="50"/>
        <end position="71"/>
    </location>
</feature>
<evidence type="ECO:0000256" key="2">
    <source>
        <dbReference type="ARBA" id="ARBA00005550"/>
    </source>
</evidence>
<evidence type="ECO:0000256" key="3">
    <source>
        <dbReference type="ARBA" id="ARBA00021353"/>
    </source>
</evidence>
<evidence type="ECO:0000313" key="10">
    <source>
        <dbReference type="Proteomes" id="UP001498398"/>
    </source>
</evidence>
<evidence type="ECO:0000256" key="7">
    <source>
        <dbReference type="RuleBase" id="RU367100"/>
    </source>
</evidence>
<comment type="subcellular location">
    <subcellularLocation>
        <location evidence="7">Membrane</location>
        <topology evidence="7">Multi-pass membrane protein</topology>
    </subcellularLocation>
</comment>
<gene>
    <name evidence="7" type="primary">DLT1</name>
    <name evidence="9" type="ORF">VKT23_005702</name>
    <name evidence="8" type="ORF">VKT23_007104</name>
</gene>
<dbReference type="InterPro" id="IPR038869">
    <property type="entry name" value="DLT1"/>
</dbReference>
<feature type="transmembrane region" description="Helical" evidence="7">
    <location>
        <begin position="12"/>
        <end position="38"/>
    </location>
</feature>
<keyword evidence="6 7" id="KW-0472">Membrane</keyword>
<evidence type="ECO:0000256" key="4">
    <source>
        <dbReference type="ARBA" id="ARBA00022692"/>
    </source>
</evidence>
<comment type="similarity">
    <text evidence="2 7">Belongs to the DLT1 family.</text>
</comment>
<reference evidence="9 10" key="1">
    <citation type="submission" date="2024-01" db="EMBL/GenBank/DDBJ databases">
        <title>A draft genome for the cacao thread blight pathogen Marasmiellus scandens.</title>
        <authorList>
            <person name="Baruah I.K."/>
            <person name="Leung J."/>
            <person name="Bukari Y."/>
            <person name="Amoako-Attah I."/>
            <person name="Meinhardt L.W."/>
            <person name="Bailey B.A."/>
            <person name="Cohen S.P."/>
        </authorList>
    </citation>
    <scope>NUCLEOTIDE SEQUENCE [LARGE SCALE GENOMIC DNA]</scope>
    <source>
        <strain evidence="9 10">GH-19</strain>
    </source>
</reference>
<evidence type="ECO:0000256" key="1">
    <source>
        <dbReference type="ARBA" id="ARBA00002489"/>
    </source>
</evidence>
<evidence type="ECO:0000313" key="9">
    <source>
        <dbReference type="EMBL" id="KAK7465731.1"/>
    </source>
</evidence>
<keyword evidence="5 7" id="KW-1133">Transmembrane helix</keyword>
<keyword evidence="4 7" id="KW-0812">Transmembrane</keyword>
<comment type="caution">
    <text evidence="9">The sequence shown here is derived from an EMBL/GenBank/DDBJ whole genome shotgun (WGS) entry which is preliminary data.</text>
</comment>
<proteinExistence type="inferred from homology"/>
<sequence>MLSLRLQKTLLDVSYVLLVLGTICATLLSSVALLSQAVRTSATQTWRNNFNALVIGASYIILAVLSLIFFLKRSIAIRFRLQRISKHHKLIGPGDVPNSVHDYITKEYVRTCLIANQSLPKEALRPGWGRPGTPYEGIRFRTALLDTIPVLDSLAHNVIPATPPLKPHVRMIHHFRYIIPLLNIHEDGLTPLHYYDSVIQLARYSRREPSEEEFAYGMHAMEEIRGILNEVWVELNIDGSSTQLDKISDEFLTPQS</sequence>
<dbReference type="EMBL" id="JBANRG010000009">
    <property type="protein sequence ID" value="KAK7463765.1"/>
    <property type="molecule type" value="Genomic_DNA"/>
</dbReference>
<evidence type="ECO:0000256" key="6">
    <source>
        <dbReference type="ARBA" id="ARBA00023136"/>
    </source>
</evidence>
<evidence type="ECO:0000256" key="5">
    <source>
        <dbReference type="ARBA" id="ARBA00022989"/>
    </source>
</evidence>
<dbReference type="Proteomes" id="UP001498398">
    <property type="component" value="Unassembled WGS sequence"/>
</dbReference>
<organism evidence="9 10">
    <name type="scientific">Marasmiellus scandens</name>
    <dbReference type="NCBI Taxonomy" id="2682957"/>
    <lineage>
        <taxon>Eukaryota</taxon>
        <taxon>Fungi</taxon>
        <taxon>Dikarya</taxon>
        <taxon>Basidiomycota</taxon>
        <taxon>Agaricomycotina</taxon>
        <taxon>Agaricomycetes</taxon>
        <taxon>Agaricomycetidae</taxon>
        <taxon>Agaricales</taxon>
        <taxon>Marasmiineae</taxon>
        <taxon>Omphalotaceae</taxon>
        <taxon>Marasmiellus</taxon>
    </lineage>
</organism>
<name>A0ABR1JRR0_9AGAR</name>
<comment type="function">
    <text evidence="1 7">Required for growth under high-pressure and low-temperature conditions.</text>
</comment>